<comment type="caution">
    <text evidence="4">The sequence shown here is derived from an EMBL/GenBank/DDBJ whole genome shotgun (WGS) entry which is preliminary data.</text>
</comment>
<feature type="domain" description="SUF system FeS cluster assembly SufBD N-terminal" evidence="3">
    <location>
        <begin position="106"/>
        <end position="178"/>
    </location>
</feature>
<dbReference type="Proteomes" id="UP000051164">
    <property type="component" value="Unassembled WGS sequence"/>
</dbReference>
<organism evidence="4 5">
    <name type="scientific">Lentilactobacillus kefiri DSM 20587 = JCM 5818</name>
    <dbReference type="NCBI Taxonomy" id="1423764"/>
    <lineage>
        <taxon>Bacteria</taxon>
        <taxon>Bacillati</taxon>
        <taxon>Bacillota</taxon>
        <taxon>Bacilli</taxon>
        <taxon>Lactobacillales</taxon>
        <taxon>Lactobacillaceae</taxon>
        <taxon>Lentilactobacillus</taxon>
    </lineage>
</organism>
<dbReference type="SUPFAM" id="SSF101960">
    <property type="entry name" value="Stabilizer of iron transporter SufD"/>
    <property type="match status" value="1"/>
</dbReference>
<dbReference type="EMBL" id="AYYV01000080">
    <property type="protein sequence ID" value="KRM49774.1"/>
    <property type="molecule type" value="Genomic_DNA"/>
</dbReference>
<evidence type="ECO:0000259" key="3">
    <source>
        <dbReference type="Pfam" id="PF19295"/>
    </source>
</evidence>
<dbReference type="AlphaFoldDB" id="A0A8E1RGR5"/>
<sequence>MLTWLMRMSLQGMGVVNMLKTMTLELDPDLLKQARFSNEPHWLKALRENAWKQINSLEMPIFAKINYHAWPLLDFVSHPVFNVTIPESVWSESNGYQFASLGQLVVKTELSEELTAKGVILCDMGTAIHQYGDLVHDFLFHQAVQIDENRLTAVSAALMNGGTFLYVPKNVEIDDPINLLQIQDSRQPGNFVNHTLIVAGENSQFQVLQRSSTLGDEPNAAHIMVEIVAQSGSRVKFSALDSLGQTTHSYINRRGYLEKDARIDWTVGVLNDGNTIADFDSNLVGSGSHTEMQTVAISTDRQTQGIDTQVTNYGRHSEGNILQRGILLGRSALVFNGIGKIIKGAHGAKAQQENRVLMLSPKARGDANPILLIDENDVIAGHAASVGRINQDQMYYLMSRGLTKEVAQRLVARGFLGVVLSDIPVPEVRQQMISLIERKLINGQGTE</sequence>
<comment type="similarity">
    <text evidence="1">Belongs to the iron-sulfur cluster assembly SufBD family.</text>
</comment>
<proteinExistence type="inferred from homology"/>
<dbReference type="InterPro" id="IPR000825">
    <property type="entry name" value="SUF_FeS_clus_asmbl_SufBD_core"/>
</dbReference>
<protein>
    <submittedName>
        <fullName evidence="4">Iron-sulfur ABC superfamily ATP binding cassette transporter, membrane protein</fullName>
    </submittedName>
</protein>
<dbReference type="PANTHER" id="PTHR30508:SF1">
    <property type="entry name" value="UPF0051 PROTEIN ABCI8, CHLOROPLASTIC-RELATED"/>
    <property type="match status" value="1"/>
</dbReference>
<dbReference type="InterPro" id="IPR045595">
    <property type="entry name" value="SufBD_N"/>
</dbReference>
<dbReference type="PANTHER" id="PTHR30508">
    <property type="entry name" value="FES CLUSTER ASSEMBLY PROTEIN SUF"/>
    <property type="match status" value="1"/>
</dbReference>
<gene>
    <name evidence="4" type="ORF">FC95_GL000185</name>
</gene>
<evidence type="ECO:0000313" key="4">
    <source>
        <dbReference type="EMBL" id="KRM49774.1"/>
    </source>
</evidence>
<dbReference type="NCBIfam" id="TIGR01981">
    <property type="entry name" value="sufD"/>
    <property type="match status" value="1"/>
</dbReference>
<dbReference type="GO" id="GO:0016226">
    <property type="term" value="P:iron-sulfur cluster assembly"/>
    <property type="evidence" value="ECO:0007669"/>
    <property type="project" value="InterPro"/>
</dbReference>
<name>A0A8E1RGR5_LENKE</name>
<evidence type="ECO:0000256" key="1">
    <source>
        <dbReference type="ARBA" id="ARBA00043967"/>
    </source>
</evidence>
<dbReference type="Pfam" id="PF19295">
    <property type="entry name" value="SufBD_N"/>
    <property type="match status" value="1"/>
</dbReference>
<dbReference type="InterPro" id="IPR011542">
    <property type="entry name" value="SUF_FeS_clus_asmbl_SufD"/>
</dbReference>
<evidence type="ECO:0000259" key="2">
    <source>
        <dbReference type="Pfam" id="PF01458"/>
    </source>
</evidence>
<accession>A0A8E1RGR5</accession>
<reference evidence="4 5" key="1">
    <citation type="journal article" date="2015" name="Genome Announc.">
        <title>Expanding the biotechnology potential of lactobacilli through comparative genomics of 213 strains and associated genera.</title>
        <authorList>
            <person name="Sun Z."/>
            <person name="Harris H.M."/>
            <person name="McCann A."/>
            <person name="Guo C."/>
            <person name="Argimon S."/>
            <person name="Zhang W."/>
            <person name="Yang X."/>
            <person name="Jeffery I.B."/>
            <person name="Cooney J.C."/>
            <person name="Kagawa T.F."/>
            <person name="Liu W."/>
            <person name="Song Y."/>
            <person name="Salvetti E."/>
            <person name="Wrobel A."/>
            <person name="Rasinkangas P."/>
            <person name="Parkhill J."/>
            <person name="Rea M.C."/>
            <person name="O'Sullivan O."/>
            <person name="Ritari J."/>
            <person name="Douillard F.P."/>
            <person name="Paul Ross R."/>
            <person name="Yang R."/>
            <person name="Briner A.E."/>
            <person name="Felis G.E."/>
            <person name="de Vos W.M."/>
            <person name="Barrangou R."/>
            <person name="Klaenhammer T.R."/>
            <person name="Caufield P.W."/>
            <person name="Cui Y."/>
            <person name="Zhang H."/>
            <person name="O'Toole P.W."/>
        </authorList>
    </citation>
    <scope>NUCLEOTIDE SEQUENCE [LARGE SCALE GENOMIC DNA]</scope>
    <source>
        <strain evidence="4 5">DSM 20587</strain>
    </source>
</reference>
<dbReference type="InterPro" id="IPR037284">
    <property type="entry name" value="SUF_FeS_clus_asmbl_SufBD_sf"/>
</dbReference>
<evidence type="ECO:0000313" key="5">
    <source>
        <dbReference type="Proteomes" id="UP000051164"/>
    </source>
</evidence>
<feature type="domain" description="SUF system FeS cluster assembly SufBD core" evidence="2">
    <location>
        <begin position="189"/>
        <end position="415"/>
    </location>
</feature>
<dbReference type="Pfam" id="PF01458">
    <property type="entry name" value="SUFBD_core"/>
    <property type="match status" value="1"/>
</dbReference>
<dbReference type="InterPro" id="IPR055346">
    <property type="entry name" value="Fe-S_cluster_assembly_SufBD"/>
</dbReference>